<dbReference type="SUPFAM" id="SSF53756">
    <property type="entry name" value="UDP-Glycosyltransferase/glycogen phosphorylase"/>
    <property type="match status" value="1"/>
</dbReference>
<dbReference type="RefSeq" id="WP_111419402.1">
    <property type="nucleotide sequence ID" value="NZ_NPEX01000072.1"/>
</dbReference>
<dbReference type="OrthoDB" id="6193797at2"/>
<feature type="repeat" description="TPR" evidence="1">
    <location>
        <begin position="152"/>
        <end position="185"/>
    </location>
</feature>
<accession>A0A327L1B0</accession>
<dbReference type="SMART" id="SM00028">
    <property type="entry name" value="TPR"/>
    <property type="match status" value="5"/>
</dbReference>
<dbReference type="GO" id="GO:0097363">
    <property type="term" value="F:protein O-acetylglucosaminyltransferase activity"/>
    <property type="evidence" value="ECO:0007669"/>
    <property type="project" value="TreeGrafter"/>
</dbReference>
<comment type="caution">
    <text evidence="2">The sequence shown here is derived from an EMBL/GenBank/DDBJ whole genome shotgun (WGS) entry which is preliminary data.</text>
</comment>
<protein>
    <submittedName>
        <fullName evidence="2">Uncharacterized protein</fullName>
    </submittedName>
</protein>
<dbReference type="PROSITE" id="PS50005">
    <property type="entry name" value="TPR"/>
    <property type="match status" value="4"/>
</dbReference>
<keyword evidence="1" id="KW-0802">TPR repeat</keyword>
<organism evidence="2 3">
    <name type="scientific">Rhodoplanes roseus</name>
    <dbReference type="NCBI Taxonomy" id="29409"/>
    <lineage>
        <taxon>Bacteria</taxon>
        <taxon>Pseudomonadati</taxon>
        <taxon>Pseudomonadota</taxon>
        <taxon>Alphaproteobacteria</taxon>
        <taxon>Hyphomicrobiales</taxon>
        <taxon>Nitrobacteraceae</taxon>
        <taxon>Rhodoplanes</taxon>
    </lineage>
</organism>
<dbReference type="PANTHER" id="PTHR44366:SF1">
    <property type="entry name" value="UDP-N-ACETYLGLUCOSAMINE--PEPTIDE N-ACETYLGLUCOSAMINYLTRANSFERASE 110 KDA SUBUNIT"/>
    <property type="match status" value="1"/>
</dbReference>
<dbReference type="EMBL" id="NPEX01000072">
    <property type="protein sequence ID" value="RAI43755.1"/>
    <property type="molecule type" value="Genomic_DNA"/>
</dbReference>
<keyword evidence="3" id="KW-1185">Reference proteome</keyword>
<evidence type="ECO:0000256" key="1">
    <source>
        <dbReference type="PROSITE-ProRule" id="PRU00339"/>
    </source>
</evidence>
<dbReference type="InterPro" id="IPR019734">
    <property type="entry name" value="TPR_rpt"/>
</dbReference>
<dbReference type="InterPro" id="IPR037919">
    <property type="entry name" value="OGT"/>
</dbReference>
<evidence type="ECO:0000313" key="3">
    <source>
        <dbReference type="Proteomes" id="UP000249130"/>
    </source>
</evidence>
<dbReference type="GO" id="GO:0006493">
    <property type="term" value="P:protein O-linked glycosylation"/>
    <property type="evidence" value="ECO:0007669"/>
    <property type="project" value="InterPro"/>
</dbReference>
<dbReference type="Proteomes" id="UP000249130">
    <property type="component" value="Unassembled WGS sequence"/>
</dbReference>
<dbReference type="InterPro" id="IPR011990">
    <property type="entry name" value="TPR-like_helical_dom_sf"/>
</dbReference>
<dbReference type="AlphaFoldDB" id="A0A327L1B0"/>
<feature type="repeat" description="TPR" evidence="1">
    <location>
        <begin position="118"/>
        <end position="151"/>
    </location>
</feature>
<name>A0A327L1B0_9BRAD</name>
<evidence type="ECO:0000313" key="2">
    <source>
        <dbReference type="EMBL" id="RAI43755.1"/>
    </source>
</evidence>
<proteinExistence type="predicted"/>
<gene>
    <name evidence="2" type="ORF">CH341_12680</name>
</gene>
<feature type="repeat" description="TPR" evidence="1">
    <location>
        <begin position="84"/>
        <end position="117"/>
    </location>
</feature>
<dbReference type="Pfam" id="PF13432">
    <property type="entry name" value="TPR_16"/>
    <property type="match status" value="3"/>
</dbReference>
<dbReference type="Gene3D" id="3.40.50.2000">
    <property type="entry name" value="Glycogen Phosphorylase B"/>
    <property type="match status" value="1"/>
</dbReference>
<reference evidence="2 3" key="1">
    <citation type="submission" date="2017-07" db="EMBL/GenBank/DDBJ databases">
        <title>Draft Genome Sequences of Select Purple Nonsulfur Bacteria.</title>
        <authorList>
            <person name="Lasarre B."/>
            <person name="Mckinlay J.B."/>
        </authorList>
    </citation>
    <scope>NUCLEOTIDE SEQUENCE [LARGE SCALE GENOMIC DNA]</scope>
    <source>
        <strain evidence="2 3">DSM 5909</strain>
    </source>
</reference>
<sequence>MEQGRSGLEIGRAQADLGAALMKDEKLDQGIAAYATAVALNPGRAAEWLAEANYEMGRVLRNRGDNAAAAAALLEATALRPDWSNAHSSLGMVLKDMGQLDDALRCQHRAVDLDPANPAAWTNLGTALHARDEFETAEAAHRKAIALAPGKVEPYSNLARLLHDLGRIDEARALHDRAVACDPENATARFNRATALLLDGDYAAGFAEYEWRRRRGVLTAAVRRFDEPEWTGEPLTGRTLLLHAEQGLGDTLQFVRFVTTVAASAAAVVLQVQSPLVALLGQAFPGVSVIAAGEPSPRFDCHLPLMSLPARLGTTLDTLPADVPYLFPSGPKRAAWRDRMAGRDGLKVGLVWAGNPKHRFDRRRSLPLAALLPHLPARGLALYSLQKEVGPQDAAALALRSDIVDLSADLADFSDTAAAVAALDLVISVDSAVAHLAGALARPTWLLTPHALDWRWLRERSDSPWYPTMRLIRQRRAGDWANVLAQLGQGLRDAAAGQSRGVAVA</sequence>
<dbReference type="PANTHER" id="PTHR44366">
    <property type="entry name" value="UDP-N-ACETYLGLUCOSAMINE--PEPTIDE N-ACETYLGLUCOSAMINYLTRANSFERASE 110 KDA SUBUNIT"/>
    <property type="match status" value="1"/>
</dbReference>
<dbReference type="SUPFAM" id="SSF48452">
    <property type="entry name" value="TPR-like"/>
    <property type="match status" value="1"/>
</dbReference>
<feature type="repeat" description="TPR" evidence="1">
    <location>
        <begin position="11"/>
        <end position="44"/>
    </location>
</feature>
<dbReference type="Gene3D" id="1.25.40.10">
    <property type="entry name" value="Tetratricopeptide repeat domain"/>
    <property type="match status" value="1"/>
</dbReference>